<evidence type="ECO:0000256" key="2">
    <source>
        <dbReference type="ARBA" id="ARBA00023125"/>
    </source>
</evidence>
<evidence type="ECO:0000256" key="3">
    <source>
        <dbReference type="ARBA" id="ARBA00023172"/>
    </source>
</evidence>
<evidence type="ECO:0000313" key="6">
    <source>
        <dbReference type="Proteomes" id="UP001207408"/>
    </source>
</evidence>
<dbReference type="GO" id="GO:0015074">
    <property type="term" value="P:DNA integration"/>
    <property type="evidence" value="ECO:0007669"/>
    <property type="project" value="InterPro"/>
</dbReference>
<keyword evidence="2" id="KW-0238">DNA-binding</keyword>
<dbReference type="PANTHER" id="PTHR30349">
    <property type="entry name" value="PHAGE INTEGRASE-RELATED"/>
    <property type="match status" value="1"/>
</dbReference>
<dbReference type="InterPro" id="IPR011010">
    <property type="entry name" value="DNA_brk_join_enz"/>
</dbReference>
<dbReference type="PANTHER" id="PTHR30349:SF64">
    <property type="entry name" value="PROPHAGE INTEGRASE INTD-RELATED"/>
    <property type="match status" value="1"/>
</dbReference>
<dbReference type="Pfam" id="PF13102">
    <property type="entry name" value="Phage_int_SAM_5"/>
    <property type="match status" value="1"/>
</dbReference>
<dbReference type="Gene3D" id="1.10.150.130">
    <property type="match status" value="1"/>
</dbReference>
<name>A0AAE3SN00_9BACT</name>
<dbReference type="InterPro" id="IPR013762">
    <property type="entry name" value="Integrase-like_cat_sf"/>
</dbReference>
<feature type="domain" description="Tyr recombinase" evidence="4">
    <location>
        <begin position="222"/>
        <end position="403"/>
    </location>
</feature>
<sequence>MTTNQTFAITFIARVDRKEKANCSIYARINVNGKRAEFSVVKSVPIEAWNPTKERIDNKYRDFRKSNTYIEQVRAKIVNIYRDLILKEEFISPVIIKNYYFGNIAEGKTLIELFEYHNTSQVKILSPGTLKNYYTTHKYIIKYLREEKMIDDIPLVKVNYQFITGFDAYLRNYTPTDHHKPLSNNGVMKHLERFRKVTTMAIKLEWLEKDPFEKFKFSFNKVDRGYLTDNELEVIKNKSFKIPRLQFVKDLFVFSCYTGLSYIDVRNLTSENVLLGIDGEYWIQTVRQKTEMVVNIPILPVAWGIINKYKDHPRALNDGVLFPKLSNQKLNSYLKEVGDMCGLQKKLTFHMARHTFATTVTLSNGVPIETVSKVLGHSNLSTTMIYARVLKTKISEDMHKLKDKLNDQKDKINKCS</sequence>
<dbReference type="Gene3D" id="1.10.443.10">
    <property type="entry name" value="Intergrase catalytic core"/>
    <property type="match status" value="1"/>
</dbReference>
<dbReference type="InterPro" id="IPR050090">
    <property type="entry name" value="Tyrosine_recombinase_XerCD"/>
</dbReference>
<proteinExistence type="inferred from homology"/>
<dbReference type="Pfam" id="PF17293">
    <property type="entry name" value="Arm-DNA-bind_5"/>
    <property type="match status" value="1"/>
</dbReference>
<dbReference type="InterPro" id="IPR010998">
    <property type="entry name" value="Integrase_recombinase_N"/>
</dbReference>
<organism evidence="5 6">
    <name type="scientific">Plebeiibacterium marinum</name>
    <dbReference type="NCBI Taxonomy" id="2992111"/>
    <lineage>
        <taxon>Bacteria</taxon>
        <taxon>Pseudomonadati</taxon>
        <taxon>Bacteroidota</taxon>
        <taxon>Bacteroidia</taxon>
        <taxon>Marinilabiliales</taxon>
        <taxon>Marinilabiliaceae</taxon>
        <taxon>Plebeiibacterium</taxon>
    </lineage>
</organism>
<dbReference type="CDD" id="cd01185">
    <property type="entry name" value="INTN1_C_like"/>
    <property type="match status" value="1"/>
</dbReference>
<keyword evidence="3" id="KW-0233">DNA recombination</keyword>
<protein>
    <submittedName>
        <fullName evidence="5">Site-specific integrase</fullName>
    </submittedName>
</protein>
<dbReference type="AlphaFoldDB" id="A0AAE3SN00"/>
<dbReference type="GO" id="GO:0003677">
    <property type="term" value="F:DNA binding"/>
    <property type="evidence" value="ECO:0007669"/>
    <property type="project" value="UniProtKB-KW"/>
</dbReference>
<dbReference type="InterPro" id="IPR002104">
    <property type="entry name" value="Integrase_catalytic"/>
</dbReference>
<evidence type="ECO:0000313" key="5">
    <source>
        <dbReference type="EMBL" id="MCW3808090.1"/>
    </source>
</evidence>
<dbReference type="EMBL" id="JAPDPI010000093">
    <property type="protein sequence ID" value="MCW3808090.1"/>
    <property type="molecule type" value="Genomic_DNA"/>
</dbReference>
<dbReference type="Pfam" id="PF00589">
    <property type="entry name" value="Phage_integrase"/>
    <property type="match status" value="1"/>
</dbReference>
<keyword evidence="6" id="KW-1185">Reference proteome</keyword>
<evidence type="ECO:0000259" key="4">
    <source>
        <dbReference type="PROSITE" id="PS51898"/>
    </source>
</evidence>
<dbReference type="InterPro" id="IPR035386">
    <property type="entry name" value="Arm-DNA-bind_5"/>
</dbReference>
<dbReference type="GO" id="GO:0006310">
    <property type="term" value="P:DNA recombination"/>
    <property type="evidence" value="ECO:0007669"/>
    <property type="project" value="UniProtKB-KW"/>
</dbReference>
<evidence type="ECO:0000256" key="1">
    <source>
        <dbReference type="ARBA" id="ARBA00008857"/>
    </source>
</evidence>
<comment type="caution">
    <text evidence="5">The sequence shown here is derived from an EMBL/GenBank/DDBJ whole genome shotgun (WGS) entry which is preliminary data.</text>
</comment>
<gene>
    <name evidence="5" type="ORF">OM074_20885</name>
</gene>
<accession>A0AAE3SN00</accession>
<comment type="similarity">
    <text evidence="1">Belongs to the 'phage' integrase family.</text>
</comment>
<reference evidence="5" key="1">
    <citation type="submission" date="2022-10" db="EMBL/GenBank/DDBJ databases">
        <authorList>
            <person name="Yu W.X."/>
        </authorList>
    </citation>
    <scope>NUCLEOTIDE SEQUENCE</scope>
    <source>
        <strain evidence="5">D04</strain>
    </source>
</reference>
<dbReference type="Proteomes" id="UP001207408">
    <property type="component" value="Unassembled WGS sequence"/>
</dbReference>
<dbReference type="PROSITE" id="PS51898">
    <property type="entry name" value="TYR_RECOMBINASE"/>
    <property type="match status" value="1"/>
</dbReference>
<dbReference type="RefSeq" id="WP_301202643.1">
    <property type="nucleotide sequence ID" value="NZ_JAPDPI010000093.1"/>
</dbReference>
<dbReference type="SUPFAM" id="SSF56349">
    <property type="entry name" value="DNA breaking-rejoining enzymes"/>
    <property type="match status" value="1"/>
</dbReference>
<dbReference type="InterPro" id="IPR025269">
    <property type="entry name" value="SAM-like_dom"/>
</dbReference>